<evidence type="ECO:0000313" key="2">
    <source>
        <dbReference type="EMBL" id="GGF61186.1"/>
    </source>
</evidence>
<dbReference type="PIRSF" id="PIRSF033239">
    <property type="entry name" value="ExoD"/>
    <property type="match status" value="1"/>
</dbReference>
<evidence type="ECO:0000313" key="3">
    <source>
        <dbReference type="Proteomes" id="UP000640509"/>
    </source>
</evidence>
<dbReference type="InterPro" id="IPR010331">
    <property type="entry name" value="ExoD"/>
</dbReference>
<dbReference type="PANTHER" id="PTHR41795">
    <property type="entry name" value="EXOPOLYSACCHARIDE SYNTHESIS PROTEIN"/>
    <property type="match status" value="1"/>
</dbReference>
<feature type="transmembrane region" description="Helical" evidence="1">
    <location>
        <begin position="171"/>
        <end position="191"/>
    </location>
</feature>
<keyword evidence="1" id="KW-1133">Transmembrane helix</keyword>
<accession>A0ABQ1VEY9</accession>
<protein>
    <submittedName>
        <fullName evidence="2">Exopolysaccharide biosynthesis protein ExoD</fullName>
    </submittedName>
</protein>
<dbReference type="Pfam" id="PF06055">
    <property type="entry name" value="ExoD"/>
    <property type="match status" value="1"/>
</dbReference>
<keyword evidence="3" id="KW-1185">Reference proteome</keyword>
<keyword evidence="1" id="KW-0812">Transmembrane</keyword>
<organism evidence="2 3">
    <name type="scientific">Paracoccus acridae</name>
    <dbReference type="NCBI Taxonomy" id="1795310"/>
    <lineage>
        <taxon>Bacteria</taxon>
        <taxon>Pseudomonadati</taxon>
        <taxon>Pseudomonadota</taxon>
        <taxon>Alphaproteobacteria</taxon>
        <taxon>Rhodobacterales</taxon>
        <taxon>Paracoccaceae</taxon>
        <taxon>Paracoccus</taxon>
    </lineage>
</organism>
<dbReference type="Proteomes" id="UP000640509">
    <property type="component" value="Unassembled WGS sequence"/>
</dbReference>
<dbReference type="EMBL" id="BMIV01000003">
    <property type="protein sequence ID" value="GGF61186.1"/>
    <property type="molecule type" value="Genomic_DNA"/>
</dbReference>
<proteinExistence type="predicted"/>
<evidence type="ECO:0000256" key="1">
    <source>
        <dbReference type="SAM" id="Phobius"/>
    </source>
</evidence>
<dbReference type="PANTHER" id="PTHR41795:SF1">
    <property type="entry name" value="EXOPOLYSACCHARIDE SYNTHESIS PROTEIN"/>
    <property type="match status" value="1"/>
</dbReference>
<feature type="transmembrane region" description="Helical" evidence="1">
    <location>
        <begin position="132"/>
        <end position="165"/>
    </location>
</feature>
<reference evidence="3" key="1">
    <citation type="journal article" date="2019" name="Int. J. Syst. Evol. Microbiol.">
        <title>The Global Catalogue of Microorganisms (GCM) 10K type strain sequencing project: providing services to taxonomists for standard genome sequencing and annotation.</title>
        <authorList>
            <consortium name="The Broad Institute Genomics Platform"/>
            <consortium name="The Broad Institute Genome Sequencing Center for Infectious Disease"/>
            <person name="Wu L."/>
            <person name="Ma J."/>
        </authorList>
    </citation>
    <scope>NUCLEOTIDE SEQUENCE [LARGE SCALE GENOMIC DNA]</scope>
    <source>
        <strain evidence="3">CGMCC 1.15419</strain>
    </source>
</reference>
<comment type="caution">
    <text evidence="2">The sequence shown here is derived from an EMBL/GenBank/DDBJ whole genome shotgun (WGS) entry which is preliminary data.</text>
</comment>
<name>A0ABQ1VEY9_9RHOB</name>
<sequence>MQDEETVQPLLDAAGAASDGKKTSVGQIVESLGENSLTPNLIFVALAVVSPLSGIPLFSSVCGIAIALISGQMLVGRDHIWLPGFVMSRQIDSDKLDRALKIMRRPARWLDRVARPRLAFLVHGPLRKLTQALCMVCGLAMPFLELVPFTSSILGTVVSLLAFGMLARDGLFTLLGFAILLSLGGGVLWFLQ</sequence>
<feature type="transmembrane region" description="Helical" evidence="1">
    <location>
        <begin position="41"/>
        <end position="69"/>
    </location>
</feature>
<keyword evidence="1" id="KW-0472">Membrane</keyword>
<gene>
    <name evidence="2" type="ORF">GCM10011402_11390</name>
</gene>